<dbReference type="PANTHER" id="PTHR34070">
    <property type="entry name" value="ARMADILLO-TYPE FOLD"/>
    <property type="match status" value="1"/>
</dbReference>
<evidence type="ECO:0008006" key="2">
    <source>
        <dbReference type="Google" id="ProtNLM"/>
    </source>
</evidence>
<dbReference type="EMBL" id="BARU01045669">
    <property type="protein sequence ID" value="GAH95512.1"/>
    <property type="molecule type" value="Genomic_DNA"/>
</dbReference>
<reference evidence="1" key="1">
    <citation type="journal article" date="2014" name="Front. Microbiol.">
        <title>High frequency of phylogenetically diverse reductive dehalogenase-homologous genes in deep subseafloor sedimentary metagenomes.</title>
        <authorList>
            <person name="Kawai M."/>
            <person name="Futagami T."/>
            <person name="Toyoda A."/>
            <person name="Takaki Y."/>
            <person name="Nishi S."/>
            <person name="Hori S."/>
            <person name="Arai W."/>
            <person name="Tsubouchi T."/>
            <person name="Morono Y."/>
            <person name="Uchiyama I."/>
            <person name="Ito T."/>
            <person name="Fujiyama A."/>
            <person name="Inagaki F."/>
            <person name="Takami H."/>
        </authorList>
    </citation>
    <scope>NUCLEOTIDE SEQUENCE</scope>
    <source>
        <strain evidence="1">Expedition CK06-06</strain>
    </source>
</reference>
<feature type="non-terminal residue" evidence="1">
    <location>
        <position position="141"/>
    </location>
</feature>
<dbReference type="AlphaFoldDB" id="X1JN90"/>
<evidence type="ECO:0000313" key="1">
    <source>
        <dbReference type="EMBL" id="GAH95512.1"/>
    </source>
</evidence>
<gene>
    <name evidence="1" type="ORF">S03H2_69205</name>
</gene>
<organism evidence="1">
    <name type="scientific">marine sediment metagenome</name>
    <dbReference type="NCBI Taxonomy" id="412755"/>
    <lineage>
        <taxon>unclassified sequences</taxon>
        <taxon>metagenomes</taxon>
        <taxon>ecological metagenomes</taxon>
    </lineage>
</organism>
<dbReference type="Pfam" id="PF08713">
    <property type="entry name" value="DNA_alkylation"/>
    <property type="match status" value="1"/>
</dbReference>
<dbReference type="PANTHER" id="PTHR34070:SF1">
    <property type="entry name" value="DNA ALKYLATION REPAIR PROTEIN"/>
    <property type="match status" value="1"/>
</dbReference>
<name>X1JN90_9ZZZZ</name>
<dbReference type="Gene3D" id="1.25.10.90">
    <property type="match status" value="1"/>
</dbReference>
<proteinExistence type="predicted"/>
<dbReference type="SUPFAM" id="SSF48371">
    <property type="entry name" value="ARM repeat"/>
    <property type="match status" value="1"/>
</dbReference>
<dbReference type="InterPro" id="IPR016024">
    <property type="entry name" value="ARM-type_fold"/>
</dbReference>
<accession>X1JN90</accession>
<protein>
    <recommendedName>
        <fullName evidence="2">DNA alkylation repair enzyme</fullName>
    </recommendedName>
</protein>
<sequence length="141" mass="16436">MTEDVIIEIKNLLVEKTPRLTPEQKSMMYKIINPDISNYVKYGVKVAEIENIVKNVYNKFICTYQDAIEIFKTLTKSNVEEEKFAAFFFLNRFKKNFNEGTIHLFGEEYAKHCHTWSHCDSTCVRVIGPFLGKQGNEELAK</sequence>
<dbReference type="InterPro" id="IPR014825">
    <property type="entry name" value="DNA_alkylation"/>
</dbReference>
<comment type="caution">
    <text evidence="1">The sequence shown here is derived from an EMBL/GenBank/DDBJ whole genome shotgun (WGS) entry which is preliminary data.</text>
</comment>